<evidence type="ECO:0000256" key="6">
    <source>
        <dbReference type="RuleBase" id="RU363069"/>
    </source>
</evidence>
<reference evidence="9" key="1">
    <citation type="submission" date="2018-08" db="EMBL/GenBank/DDBJ databases">
        <authorList>
            <person name="Hornung B."/>
        </authorList>
    </citation>
    <scope>NUCLEOTIDE SEQUENCE [LARGE SCALE GENOMIC DNA]</scope>
</reference>
<dbReference type="NCBIfam" id="TIGR00619">
    <property type="entry name" value="sbcd"/>
    <property type="match status" value="1"/>
</dbReference>
<dbReference type="GO" id="GO:0006260">
    <property type="term" value="P:DNA replication"/>
    <property type="evidence" value="ECO:0007669"/>
    <property type="project" value="UniProtKB-KW"/>
</dbReference>
<organism evidence="8 9">
    <name type="scientific">Propionibacterium australiense</name>
    <dbReference type="NCBI Taxonomy" id="119981"/>
    <lineage>
        <taxon>Bacteria</taxon>
        <taxon>Bacillati</taxon>
        <taxon>Actinomycetota</taxon>
        <taxon>Actinomycetes</taxon>
        <taxon>Propionibacteriales</taxon>
        <taxon>Propionibacteriaceae</taxon>
        <taxon>Propionibacterium</taxon>
    </lineage>
</organism>
<comment type="subunit">
    <text evidence="6">Heterodimer of SbcC and SbcD.</text>
</comment>
<dbReference type="GO" id="GO:0008408">
    <property type="term" value="F:3'-5' exonuclease activity"/>
    <property type="evidence" value="ECO:0007669"/>
    <property type="project" value="InterPro"/>
</dbReference>
<dbReference type="CDD" id="cd00840">
    <property type="entry name" value="MPP_Mre11_N"/>
    <property type="match status" value="1"/>
</dbReference>
<evidence type="ECO:0000256" key="5">
    <source>
        <dbReference type="ARBA" id="ARBA00022839"/>
    </source>
</evidence>
<name>A0A383S6I0_9ACTN</name>
<keyword evidence="9" id="KW-1185">Reference proteome</keyword>
<evidence type="ECO:0000256" key="3">
    <source>
        <dbReference type="ARBA" id="ARBA00022722"/>
    </source>
</evidence>
<accession>A0A383S6I0</accession>
<gene>
    <name evidence="6" type="primary">sbcD</name>
    <name evidence="8" type="ORF">PROPAUS_1078</name>
</gene>
<comment type="similarity">
    <text evidence="1 6">Belongs to the SbcD family.</text>
</comment>
<evidence type="ECO:0000256" key="2">
    <source>
        <dbReference type="ARBA" id="ARBA00013365"/>
    </source>
</evidence>
<dbReference type="GO" id="GO:0004519">
    <property type="term" value="F:endonuclease activity"/>
    <property type="evidence" value="ECO:0007669"/>
    <property type="project" value="UniProtKB-KW"/>
</dbReference>
<dbReference type="EMBL" id="UNQJ01000005">
    <property type="protein sequence ID" value="SYZ33162.1"/>
    <property type="molecule type" value="Genomic_DNA"/>
</dbReference>
<proteinExistence type="inferred from homology"/>
<dbReference type="AlphaFoldDB" id="A0A383S6I0"/>
<dbReference type="Proteomes" id="UP000263928">
    <property type="component" value="Unassembled WGS sequence"/>
</dbReference>
<evidence type="ECO:0000313" key="8">
    <source>
        <dbReference type="EMBL" id="SYZ33162.1"/>
    </source>
</evidence>
<dbReference type="PANTHER" id="PTHR30337:SF0">
    <property type="entry name" value="NUCLEASE SBCCD SUBUNIT D"/>
    <property type="match status" value="1"/>
</dbReference>
<keyword evidence="6" id="KW-0233">DNA recombination</keyword>
<sequence>MGLALPGHGWHPSGAPGHGPGVSDRSSSLLAMRILHTSDWHLGRTLHGVDLSGAHARFLDHLAELAASERVDAVLVTGDVFDRALPPVGAVELLDRALARLCETTCVVITPGNHDSPQRLGLNAGLLGDRLHIRARPSAVGTPVTVPAADGTPGLLVYALPYLDPDMTRAELAERTGSGEPLARTHEAVVSAALRLVRDDLAARRSGGGGRLPGVVMAHEFVTGGLPSESERDLRIGGVDSVPAALFSSVGADYVALGHLHGPQAVAGSRDPQERGAGGARPAPVMRYAGSPLAFSFSEKDHHKSTAVVDFDDTGAVAGVRLVPAPVPRRLSDVTGGLGEVLGPRFAARREDWVRVTVTGESRPDNLVHEVKKVFPHALQVLFEPTGRPRQAQTGTAGVDDPLTVAAGFVEQVSGRAPDPAERRVLAEALEAAGRRG</sequence>
<dbReference type="InterPro" id="IPR041796">
    <property type="entry name" value="Mre11_N"/>
</dbReference>
<evidence type="ECO:0000256" key="1">
    <source>
        <dbReference type="ARBA" id="ARBA00010555"/>
    </source>
</evidence>
<dbReference type="InterPro" id="IPR029052">
    <property type="entry name" value="Metallo-depent_PP-like"/>
</dbReference>
<keyword evidence="4 6" id="KW-0378">Hydrolase</keyword>
<dbReference type="Gene3D" id="3.60.21.10">
    <property type="match status" value="1"/>
</dbReference>
<dbReference type="Pfam" id="PF00149">
    <property type="entry name" value="Metallophos"/>
    <property type="match status" value="1"/>
</dbReference>
<keyword evidence="3 6" id="KW-0540">Nuclease</keyword>
<keyword evidence="5 6" id="KW-0269">Exonuclease</keyword>
<keyword evidence="6" id="KW-0235">DNA replication</keyword>
<feature type="domain" description="Calcineurin-like phosphoesterase" evidence="7">
    <location>
        <begin position="32"/>
        <end position="263"/>
    </location>
</feature>
<protein>
    <recommendedName>
        <fullName evidence="2 6">Nuclease SbcCD subunit D</fullName>
    </recommendedName>
</protein>
<evidence type="ECO:0000313" key="9">
    <source>
        <dbReference type="Proteomes" id="UP000263928"/>
    </source>
</evidence>
<dbReference type="SUPFAM" id="SSF56300">
    <property type="entry name" value="Metallo-dependent phosphatases"/>
    <property type="match status" value="1"/>
</dbReference>
<keyword evidence="6" id="KW-0255">Endonuclease</keyword>
<dbReference type="PANTHER" id="PTHR30337">
    <property type="entry name" value="COMPONENT OF ATP-DEPENDENT DSDNA EXONUCLEASE"/>
    <property type="match status" value="1"/>
</dbReference>
<evidence type="ECO:0000259" key="7">
    <source>
        <dbReference type="Pfam" id="PF00149"/>
    </source>
</evidence>
<dbReference type="InterPro" id="IPR004593">
    <property type="entry name" value="SbcD"/>
</dbReference>
<dbReference type="GO" id="GO:0006310">
    <property type="term" value="P:DNA recombination"/>
    <property type="evidence" value="ECO:0007669"/>
    <property type="project" value="UniProtKB-KW"/>
</dbReference>
<dbReference type="InterPro" id="IPR004843">
    <property type="entry name" value="Calcineurin-like_PHP"/>
</dbReference>
<evidence type="ECO:0000256" key="4">
    <source>
        <dbReference type="ARBA" id="ARBA00022801"/>
    </source>
</evidence>
<dbReference type="InterPro" id="IPR050535">
    <property type="entry name" value="DNA_Repair-Maintenance_Comp"/>
</dbReference>
<comment type="function">
    <text evidence="6">SbcCD cleaves DNA hairpin structures. These structures can inhibit DNA replication and are intermediates in certain DNA recombination reactions. The complex acts as a 3'-&gt;5' double strand exonuclease that can open hairpins. It also has a 5' single-strand endonuclease activity.</text>
</comment>